<evidence type="ECO:0000256" key="1">
    <source>
        <dbReference type="SAM" id="MobiDB-lite"/>
    </source>
</evidence>
<feature type="region of interest" description="Disordered" evidence="1">
    <location>
        <begin position="406"/>
        <end position="425"/>
    </location>
</feature>
<feature type="transmembrane region" description="Helical" evidence="2">
    <location>
        <begin position="46"/>
        <end position="68"/>
    </location>
</feature>
<reference evidence="3 4" key="1">
    <citation type="journal article" date="2022" name="Nat. Ecol. Evol.">
        <title>A masculinizing supergene underlies an exaggerated male reproductive morph in a spider.</title>
        <authorList>
            <person name="Hendrickx F."/>
            <person name="De Corte Z."/>
            <person name="Sonet G."/>
            <person name="Van Belleghem S.M."/>
            <person name="Kostlbacher S."/>
            <person name="Vangestel C."/>
        </authorList>
    </citation>
    <scope>NUCLEOTIDE SEQUENCE [LARGE SCALE GENOMIC DNA]</scope>
    <source>
        <strain evidence="3">W744_W776</strain>
    </source>
</reference>
<keyword evidence="4" id="KW-1185">Reference proteome</keyword>
<feature type="compositionally biased region" description="Polar residues" evidence="1">
    <location>
        <begin position="161"/>
        <end position="182"/>
    </location>
</feature>
<dbReference type="AlphaFoldDB" id="A0AAV6VCX6"/>
<feature type="region of interest" description="Disordered" evidence="1">
    <location>
        <begin position="1"/>
        <end position="36"/>
    </location>
</feature>
<comment type="caution">
    <text evidence="3">The sequence shown here is derived from an EMBL/GenBank/DDBJ whole genome shotgun (WGS) entry which is preliminary data.</text>
</comment>
<keyword evidence="2" id="KW-0812">Transmembrane</keyword>
<sequence>MKGSRQSHSSLSSAISDRTCDRNRSKSHSSRASLESLRKSNKKMKFIIAVGVALPIIAAIIGVVAWAVSADTAFQGSSSSSLRRSDAASQEEDIFQILEDRHDMTYTRHPFDPEDRSPRMDGLHHPSVHQSTFDDTPEKDPLYIVHFVPSPKPTVAPPEASRSSGTLSQPNQKPESSSTPGAASNEVLQKILSASKGTKPGTPQFVVFAPMPSAEDDKSKDGDLTGMGATGLNFLAKPPTPHTEIDYDYEEELRKYQEMLNGKDENALKDTSRVGTSTDRSNTNIHKETLHVAAQNISIGNLYQSLQQHQPRSVGSSVGLHVSEFTKQPQVSYYQKPVQSQSFQESLQNSHPHPQQNYHQNIVSSHSIPIESVQNVHNFNHQQPNFNQPQQNTYNQLYAAPSVQQVTNHPQQYQHQQSQHQPSGVQLGATDRSGYESPLGGIKLSLGGTDAHGQKNILGASYSPLGIISSILGPIIKRPRVNLNGKLMFGVMLEKGVKFGHHDNKAHHQPQVAFG</sequence>
<name>A0AAV6VCX6_9ARAC</name>
<feature type="compositionally biased region" description="Basic and acidic residues" evidence="1">
    <location>
        <begin position="106"/>
        <end position="124"/>
    </location>
</feature>
<keyword evidence="2" id="KW-0472">Membrane</keyword>
<dbReference type="Proteomes" id="UP000827092">
    <property type="component" value="Unassembled WGS sequence"/>
</dbReference>
<organism evidence="3 4">
    <name type="scientific">Oedothorax gibbosus</name>
    <dbReference type="NCBI Taxonomy" id="931172"/>
    <lineage>
        <taxon>Eukaryota</taxon>
        <taxon>Metazoa</taxon>
        <taxon>Ecdysozoa</taxon>
        <taxon>Arthropoda</taxon>
        <taxon>Chelicerata</taxon>
        <taxon>Arachnida</taxon>
        <taxon>Araneae</taxon>
        <taxon>Araneomorphae</taxon>
        <taxon>Entelegynae</taxon>
        <taxon>Araneoidea</taxon>
        <taxon>Linyphiidae</taxon>
        <taxon>Erigoninae</taxon>
        <taxon>Oedothorax</taxon>
    </lineage>
</organism>
<evidence type="ECO:0000256" key="2">
    <source>
        <dbReference type="SAM" id="Phobius"/>
    </source>
</evidence>
<proteinExistence type="predicted"/>
<feature type="compositionally biased region" description="Polar residues" evidence="1">
    <location>
        <begin position="1"/>
        <end position="16"/>
    </location>
</feature>
<gene>
    <name evidence="3" type="ORF">JTE90_013282</name>
</gene>
<evidence type="ECO:0000313" key="4">
    <source>
        <dbReference type="Proteomes" id="UP000827092"/>
    </source>
</evidence>
<keyword evidence="2" id="KW-1133">Transmembrane helix</keyword>
<dbReference type="EMBL" id="JAFNEN010000102">
    <property type="protein sequence ID" value="KAG8194534.1"/>
    <property type="molecule type" value="Genomic_DNA"/>
</dbReference>
<accession>A0AAV6VCX6</accession>
<feature type="region of interest" description="Disordered" evidence="1">
    <location>
        <begin position="336"/>
        <end position="357"/>
    </location>
</feature>
<feature type="region of interest" description="Disordered" evidence="1">
    <location>
        <begin position="106"/>
        <end position="183"/>
    </location>
</feature>
<protein>
    <submittedName>
        <fullName evidence="3">Uncharacterized protein</fullName>
    </submittedName>
</protein>
<evidence type="ECO:0000313" key="3">
    <source>
        <dbReference type="EMBL" id="KAG8194534.1"/>
    </source>
</evidence>